<evidence type="ECO:0000256" key="1">
    <source>
        <dbReference type="SAM" id="MobiDB-lite"/>
    </source>
</evidence>
<evidence type="ECO:0000313" key="2">
    <source>
        <dbReference type="EMBL" id="POW02731.1"/>
    </source>
</evidence>
<name>A0A2S4UZQ1_9BASI</name>
<gene>
    <name evidence="2" type="ORF">PSTT_11625</name>
</gene>
<keyword evidence="3" id="KW-1185">Reference proteome</keyword>
<accession>A0A2S4UZQ1</accession>
<dbReference type="VEuPathDB" id="FungiDB:PSHT_12032"/>
<dbReference type="VEuPathDB" id="FungiDB:PSTT_11625"/>
<feature type="compositionally biased region" description="Basic and acidic residues" evidence="1">
    <location>
        <begin position="199"/>
        <end position="210"/>
    </location>
</feature>
<dbReference type="EMBL" id="PKSL01000137">
    <property type="protein sequence ID" value="POW02731.1"/>
    <property type="molecule type" value="Genomic_DNA"/>
</dbReference>
<feature type="region of interest" description="Disordered" evidence="1">
    <location>
        <begin position="198"/>
        <end position="301"/>
    </location>
</feature>
<proteinExistence type="predicted"/>
<dbReference type="AlphaFoldDB" id="A0A2S4UZQ1"/>
<evidence type="ECO:0000313" key="3">
    <source>
        <dbReference type="Proteomes" id="UP000239156"/>
    </source>
</evidence>
<dbReference type="Proteomes" id="UP000239156">
    <property type="component" value="Unassembled WGS sequence"/>
</dbReference>
<reference evidence="2" key="1">
    <citation type="submission" date="2017-12" db="EMBL/GenBank/DDBJ databases">
        <title>Gene loss provides genomic basis for host adaptation in cereal stripe rust fungi.</title>
        <authorList>
            <person name="Xia C."/>
        </authorList>
    </citation>
    <scope>NUCLEOTIDE SEQUENCE [LARGE SCALE GENOMIC DNA]</scope>
    <source>
        <strain evidence="2">93-210</strain>
    </source>
</reference>
<sequence length="301" mass="33613">MMIRFETIRSEQYHADKKLITLAVNCIHSLLQHYLNPLHKISLPNTTPKSYDDEMEESLTFICNKVNMLSAGALSSNLVKGNGLHFSQKRMWETLVALLLMQYSIWRDTKIKSFPVGPTKKKGRTAAAKKDTAGNLARQVNLHLKYAKELDCPPVSWAAVTKKWEEMLDEDIVTQAALVDLALVRIGGRLSRVWLSKNADQRAEGPEPQKKSKKPRTKSQATAAERSAEKASEDAETNTSKVGQHTNDAGERPEGQQIEDDGSDNKEESDQGLNHKDGGKEEREQQVDECSLILNSVSVSD</sequence>
<feature type="compositionally biased region" description="Basic and acidic residues" evidence="1">
    <location>
        <begin position="263"/>
        <end position="286"/>
    </location>
</feature>
<feature type="compositionally biased region" description="Polar residues" evidence="1">
    <location>
        <begin position="237"/>
        <end position="247"/>
    </location>
</feature>
<comment type="caution">
    <text evidence="2">The sequence shown here is derived from an EMBL/GenBank/DDBJ whole genome shotgun (WGS) entry which is preliminary data.</text>
</comment>
<protein>
    <submittedName>
        <fullName evidence="2">Uncharacterized protein</fullName>
    </submittedName>
</protein>
<organism evidence="2 3">
    <name type="scientific">Puccinia striiformis</name>
    <dbReference type="NCBI Taxonomy" id="27350"/>
    <lineage>
        <taxon>Eukaryota</taxon>
        <taxon>Fungi</taxon>
        <taxon>Dikarya</taxon>
        <taxon>Basidiomycota</taxon>
        <taxon>Pucciniomycotina</taxon>
        <taxon>Pucciniomycetes</taxon>
        <taxon>Pucciniales</taxon>
        <taxon>Pucciniaceae</taxon>
        <taxon>Puccinia</taxon>
    </lineage>
</organism>